<dbReference type="RefSeq" id="WP_223676625.1">
    <property type="nucleotide sequence ID" value="NZ_JAINZW010000005.1"/>
</dbReference>
<keyword evidence="6" id="KW-1185">Reference proteome</keyword>
<comment type="similarity">
    <text evidence="1">Belongs to the Gfa family.</text>
</comment>
<comment type="caution">
    <text evidence="5">The sequence shown here is derived from an EMBL/GenBank/DDBJ whole genome shotgun (WGS) entry which is preliminary data.</text>
</comment>
<name>A0ABS7T8L0_9GAMM</name>
<dbReference type="InterPro" id="IPR011057">
    <property type="entry name" value="Mss4-like_sf"/>
</dbReference>
<evidence type="ECO:0000313" key="6">
    <source>
        <dbReference type="Proteomes" id="UP001430954"/>
    </source>
</evidence>
<evidence type="ECO:0000256" key="1">
    <source>
        <dbReference type="ARBA" id="ARBA00005495"/>
    </source>
</evidence>
<dbReference type="SUPFAM" id="SSF51316">
    <property type="entry name" value="Mss4-like"/>
    <property type="match status" value="1"/>
</dbReference>
<dbReference type="EMBL" id="JAINZW010000005">
    <property type="protein sequence ID" value="MBZ4040171.1"/>
    <property type="molecule type" value="Genomic_DNA"/>
</dbReference>
<dbReference type="Gene3D" id="2.170.150.70">
    <property type="match status" value="1"/>
</dbReference>
<dbReference type="InterPro" id="IPR006913">
    <property type="entry name" value="CENP-V/GFA"/>
</dbReference>
<sequence length="138" mass="14779">MQAVDDVAGTHTRAGGCHCGRVRFEVDAPAPATLLDCNCSICRMTGYLHLIVSETSFRQLEGGDALVEYRFNTGVARHLFCGHCGIKPFYVPRSHPDGVSVNARCLDGGVPVDARVVAFDDNDRDTATAAWAGLSRPG</sequence>
<evidence type="ECO:0000313" key="5">
    <source>
        <dbReference type="EMBL" id="MBZ4040171.1"/>
    </source>
</evidence>
<accession>A0ABS7T8L0</accession>
<feature type="domain" description="CENP-V/GFA" evidence="4">
    <location>
        <begin position="13"/>
        <end position="125"/>
    </location>
</feature>
<protein>
    <submittedName>
        <fullName evidence="5">GFA family protein</fullName>
    </submittedName>
</protein>
<gene>
    <name evidence="5" type="ORF">K6753_11580</name>
</gene>
<dbReference type="InterPro" id="IPR052355">
    <property type="entry name" value="CENP-V-like"/>
</dbReference>
<dbReference type="PROSITE" id="PS51891">
    <property type="entry name" value="CENP_V_GFA"/>
    <property type="match status" value="1"/>
</dbReference>
<evidence type="ECO:0000256" key="2">
    <source>
        <dbReference type="ARBA" id="ARBA00022723"/>
    </source>
</evidence>
<evidence type="ECO:0000256" key="3">
    <source>
        <dbReference type="ARBA" id="ARBA00022833"/>
    </source>
</evidence>
<proteinExistence type="inferred from homology"/>
<reference evidence="5 6" key="1">
    <citation type="submission" date="2021-09" db="EMBL/GenBank/DDBJ databases">
        <title>Lysobacter sp. 13A isolated from the river sediment.</title>
        <authorList>
            <person name="Liu H."/>
            <person name="Li S."/>
            <person name="Mao S."/>
        </authorList>
    </citation>
    <scope>NUCLEOTIDE SEQUENCE [LARGE SCALE GENOMIC DNA]</scope>
    <source>
        <strain evidence="5 6">13A</strain>
    </source>
</reference>
<evidence type="ECO:0000259" key="4">
    <source>
        <dbReference type="PROSITE" id="PS51891"/>
    </source>
</evidence>
<keyword evidence="2" id="KW-0479">Metal-binding</keyword>
<organism evidence="5 6">
    <name type="scientific">Novilysobacter selenitireducens</name>
    <dbReference type="NCBI Taxonomy" id="2872639"/>
    <lineage>
        <taxon>Bacteria</taxon>
        <taxon>Pseudomonadati</taxon>
        <taxon>Pseudomonadota</taxon>
        <taxon>Gammaproteobacteria</taxon>
        <taxon>Lysobacterales</taxon>
        <taxon>Lysobacteraceae</taxon>
        <taxon>Novilysobacter</taxon>
    </lineage>
</organism>
<dbReference type="PANTHER" id="PTHR28620">
    <property type="entry name" value="CENTROMERE PROTEIN V"/>
    <property type="match status" value="1"/>
</dbReference>
<dbReference type="Proteomes" id="UP001430954">
    <property type="component" value="Unassembled WGS sequence"/>
</dbReference>
<dbReference type="PANTHER" id="PTHR28620:SF1">
    <property type="entry name" value="CENP-V_GFA DOMAIN-CONTAINING PROTEIN"/>
    <property type="match status" value="1"/>
</dbReference>
<dbReference type="Pfam" id="PF04828">
    <property type="entry name" value="GFA"/>
    <property type="match status" value="1"/>
</dbReference>
<keyword evidence="3" id="KW-0862">Zinc</keyword>